<dbReference type="InterPro" id="IPR010412">
    <property type="entry name" value="DUF1007"/>
</dbReference>
<dbReference type="KEGG" id="mhey:H2LOC_002210"/>
<gene>
    <name evidence="1" type="ORF">H2LOC_002210</name>
</gene>
<proteinExistence type="predicted"/>
<dbReference type="OrthoDB" id="1679673at2"/>
<sequence length="222" mass="24404">MNSRFPILSWTSSVLATVLAMWLGLVRGADAHPHVWVAVRSEVAFGPDGKILGVRHAWEFDEMYSAFAVQGLGKNGKPPTREELAPLAKTNVESLAEFEFFTFAKQGGSKLKFKEPVDVTLESDDKKIVTLRFLLPLETPVPAQKPFSFQVYDPTYFVSFGFEKQNPVTLSKAPAGCSVSTMEPKPLAADENKKLSEAFFQNFSPGADFGVKLATRVIVACP</sequence>
<protein>
    <submittedName>
        <fullName evidence="1">DUF1007 family protein</fullName>
    </submittedName>
</protein>
<reference evidence="1 2" key="1">
    <citation type="submission" date="2019-11" db="EMBL/GenBank/DDBJ databases">
        <title>The genome sequence of Methylocystis heyeri.</title>
        <authorList>
            <person name="Oshkin I.Y."/>
            <person name="Miroshnikov K."/>
            <person name="Dedysh S.N."/>
        </authorList>
    </citation>
    <scope>NUCLEOTIDE SEQUENCE [LARGE SCALE GENOMIC DNA]</scope>
    <source>
        <strain evidence="1 2">H2</strain>
    </source>
</reference>
<keyword evidence="2" id="KW-1185">Reference proteome</keyword>
<dbReference type="AlphaFoldDB" id="A0A6B8K940"/>
<evidence type="ECO:0000313" key="1">
    <source>
        <dbReference type="EMBL" id="QGM44596.1"/>
    </source>
</evidence>
<dbReference type="Pfam" id="PF06226">
    <property type="entry name" value="DUF1007"/>
    <property type="match status" value="1"/>
</dbReference>
<organism evidence="1 2">
    <name type="scientific">Methylocystis heyeri</name>
    <dbReference type="NCBI Taxonomy" id="391905"/>
    <lineage>
        <taxon>Bacteria</taxon>
        <taxon>Pseudomonadati</taxon>
        <taxon>Pseudomonadota</taxon>
        <taxon>Alphaproteobacteria</taxon>
        <taxon>Hyphomicrobiales</taxon>
        <taxon>Methylocystaceae</taxon>
        <taxon>Methylocystis</taxon>
    </lineage>
</organism>
<accession>A0A6B8K940</accession>
<dbReference type="Proteomes" id="UP000309061">
    <property type="component" value="Chromosome"/>
</dbReference>
<name>A0A6B8K940_9HYPH</name>
<dbReference type="EMBL" id="CP046052">
    <property type="protein sequence ID" value="QGM44596.1"/>
    <property type="molecule type" value="Genomic_DNA"/>
</dbReference>
<evidence type="ECO:0000313" key="2">
    <source>
        <dbReference type="Proteomes" id="UP000309061"/>
    </source>
</evidence>